<feature type="transmembrane region" description="Helical" evidence="5">
    <location>
        <begin position="148"/>
        <end position="170"/>
    </location>
</feature>
<reference evidence="7" key="1">
    <citation type="submission" date="2020-07" db="EMBL/GenBank/DDBJ databases">
        <title>The High-quality genome of the commercially important snow crab, Chionoecetes opilio.</title>
        <authorList>
            <person name="Jeong J.-H."/>
            <person name="Ryu S."/>
        </authorList>
    </citation>
    <scope>NUCLEOTIDE SEQUENCE</scope>
    <source>
        <strain evidence="7">MADBK_172401_WGS</strain>
        <tissue evidence="7">Digestive gland</tissue>
    </source>
</reference>
<feature type="transmembrane region" description="Helical" evidence="5">
    <location>
        <begin position="388"/>
        <end position="410"/>
    </location>
</feature>
<keyword evidence="2 5" id="KW-0812">Transmembrane</keyword>
<accession>A0A8J5CJI7</accession>
<evidence type="ECO:0000256" key="5">
    <source>
        <dbReference type="SAM" id="Phobius"/>
    </source>
</evidence>
<evidence type="ECO:0000256" key="2">
    <source>
        <dbReference type="ARBA" id="ARBA00022692"/>
    </source>
</evidence>
<dbReference type="FunFam" id="1.20.1740.10:FF:000052">
    <property type="entry name" value="Lysine histidine transporter-like 3"/>
    <property type="match status" value="1"/>
</dbReference>
<feature type="transmembrane region" description="Helical" evidence="5">
    <location>
        <begin position="325"/>
        <end position="345"/>
    </location>
</feature>
<evidence type="ECO:0000313" key="7">
    <source>
        <dbReference type="EMBL" id="KAG0713250.1"/>
    </source>
</evidence>
<evidence type="ECO:0000256" key="1">
    <source>
        <dbReference type="ARBA" id="ARBA00004141"/>
    </source>
</evidence>
<dbReference type="Proteomes" id="UP000770661">
    <property type="component" value="Unassembled WGS sequence"/>
</dbReference>
<feature type="transmembrane region" description="Helical" evidence="5">
    <location>
        <begin position="438"/>
        <end position="460"/>
    </location>
</feature>
<evidence type="ECO:0000256" key="3">
    <source>
        <dbReference type="ARBA" id="ARBA00022989"/>
    </source>
</evidence>
<comment type="caution">
    <text evidence="7">The sequence shown here is derived from an EMBL/GenBank/DDBJ whole genome shotgun (WGS) entry which is preliminary data.</text>
</comment>
<feature type="transmembrane region" description="Helical" evidence="5">
    <location>
        <begin position="93"/>
        <end position="112"/>
    </location>
</feature>
<dbReference type="GO" id="GO:0015179">
    <property type="term" value="F:L-amino acid transmembrane transporter activity"/>
    <property type="evidence" value="ECO:0007669"/>
    <property type="project" value="TreeGrafter"/>
</dbReference>
<evidence type="ECO:0000259" key="6">
    <source>
        <dbReference type="Pfam" id="PF01490"/>
    </source>
</evidence>
<dbReference type="OrthoDB" id="655540at2759"/>
<dbReference type="GO" id="GO:0005774">
    <property type="term" value="C:vacuolar membrane"/>
    <property type="evidence" value="ECO:0007669"/>
    <property type="project" value="TreeGrafter"/>
</dbReference>
<name>A0A8J5CJI7_CHIOP</name>
<feature type="transmembrane region" description="Helical" evidence="5">
    <location>
        <begin position="209"/>
        <end position="228"/>
    </location>
</feature>
<feature type="transmembrane region" description="Helical" evidence="5">
    <location>
        <begin position="66"/>
        <end position="87"/>
    </location>
</feature>
<dbReference type="InterPro" id="IPR013057">
    <property type="entry name" value="AA_transpt_TM"/>
</dbReference>
<feature type="domain" description="Amino acid transporter transmembrane" evidence="6">
    <location>
        <begin position="62"/>
        <end position="452"/>
    </location>
</feature>
<dbReference type="Pfam" id="PF01490">
    <property type="entry name" value="Aa_trans"/>
    <property type="match status" value="1"/>
</dbReference>
<organism evidence="7 8">
    <name type="scientific">Chionoecetes opilio</name>
    <name type="common">Atlantic snow crab</name>
    <name type="synonym">Cancer opilio</name>
    <dbReference type="NCBI Taxonomy" id="41210"/>
    <lineage>
        <taxon>Eukaryota</taxon>
        <taxon>Metazoa</taxon>
        <taxon>Ecdysozoa</taxon>
        <taxon>Arthropoda</taxon>
        <taxon>Crustacea</taxon>
        <taxon>Multicrustacea</taxon>
        <taxon>Malacostraca</taxon>
        <taxon>Eumalacostraca</taxon>
        <taxon>Eucarida</taxon>
        <taxon>Decapoda</taxon>
        <taxon>Pleocyemata</taxon>
        <taxon>Brachyura</taxon>
        <taxon>Eubrachyura</taxon>
        <taxon>Majoidea</taxon>
        <taxon>Majidae</taxon>
        <taxon>Chionoecetes</taxon>
    </lineage>
</organism>
<proteinExistence type="predicted"/>
<keyword evidence="4 5" id="KW-0472">Membrane</keyword>
<dbReference type="EMBL" id="JACEEZ010021631">
    <property type="protein sequence ID" value="KAG0713250.1"/>
    <property type="molecule type" value="Genomic_DNA"/>
</dbReference>
<comment type="subcellular location">
    <subcellularLocation>
        <location evidence="1">Membrane</location>
        <topology evidence="1">Multi-pass membrane protein</topology>
    </subcellularLocation>
</comment>
<evidence type="ECO:0000313" key="8">
    <source>
        <dbReference type="Proteomes" id="UP000770661"/>
    </source>
</evidence>
<dbReference type="Gene3D" id="1.20.1740.10">
    <property type="entry name" value="Amino acid/polyamine transporter I"/>
    <property type="match status" value="1"/>
</dbReference>
<feature type="transmembrane region" description="Helical" evidence="5">
    <location>
        <begin position="281"/>
        <end position="305"/>
    </location>
</feature>
<keyword evidence="8" id="KW-1185">Reference proteome</keyword>
<dbReference type="PANTHER" id="PTHR22950">
    <property type="entry name" value="AMINO ACID TRANSPORTER"/>
    <property type="match status" value="1"/>
</dbReference>
<sequence length="486" mass="51740">MASHTKESARIYTTAHTTYSGKAETPAALAESTEICFRDDVYEASGSGEGGGTGGGRATKGLSMPLASIFLIAEMAGAGILSLPHAVANTGWVGVPLMMVMSLGVGFAGTRLGKCWVILEQRWPEYRAPCRRPYQAIAFRALGRPGQIAAEVSLTLTLSGAAIVYLLLAAQVIHDLMGAAVPLSQCEWCLVLGVLLLPTTWLSTPKDFWGAPLLALGATLLACLVVVVEVVLDKDHEPPEFTAPTFKSFFLGFGAILFALGGSSIFPTIQNDMKNRAQFPDSVVITFLVLLAIYLPVCAITYGILGSNGLPANILQAVRGPAVKVTQVFILCHFLFAFAIVLNPVNQALESVFKVPADVFGIKRVFLRTCVMVVIILIGLTIPDFSKILDLIGGSTVVLMSFVLPPLCFLRLNAATTLTAFHTASSSCALRILPKWEVATLVVVMVVGVVGSIASTWSALDAIISEQSFNTTCFSPKTFLYRSTAS</sequence>
<feature type="transmembrane region" description="Helical" evidence="5">
    <location>
        <begin position="248"/>
        <end position="269"/>
    </location>
</feature>
<dbReference type="AlphaFoldDB" id="A0A8J5CJI7"/>
<keyword evidence="3 5" id="KW-1133">Transmembrane helix</keyword>
<protein>
    <submittedName>
        <fullName evidence="7">Amino acid transporter AVT1B</fullName>
    </submittedName>
</protein>
<evidence type="ECO:0000256" key="4">
    <source>
        <dbReference type="ARBA" id="ARBA00023136"/>
    </source>
</evidence>
<feature type="transmembrane region" description="Helical" evidence="5">
    <location>
        <begin position="176"/>
        <end position="197"/>
    </location>
</feature>
<feature type="transmembrane region" description="Helical" evidence="5">
    <location>
        <begin position="365"/>
        <end position="382"/>
    </location>
</feature>
<gene>
    <name evidence="7" type="primary">AVT1B_0</name>
    <name evidence="7" type="ORF">GWK47_016617</name>
</gene>
<dbReference type="PANTHER" id="PTHR22950:SF703">
    <property type="entry name" value="AMINO ACID TRANSPORTER TRANSMEMBRANE DOMAIN-CONTAINING PROTEIN"/>
    <property type="match status" value="1"/>
</dbReference>